<accession>A0A0R0BID3</accession>
<protein>
    <submittedName>
        <fullName evidence="1">Uncharacterized protein</fullName>
    </submittedName>
</protein>
<evidence type="ECO:0000313" key="1">
    <source>
        <dbReference type="EMBL" id="KRG52712.1"/>
    </source>
</evidence>
<sequence length="189" mass="19574">MCNPAIALLAATVVTGAYQADQQQKQGKANAQIAENNAVLAQQDADASNALATREMEQQSWRTRIALGQQRAAIAANNLDPTLGTPAEILGETAMFGEVDQQTIRMNAARQAWGFSAQAQNQRTQGELARWSGNAQATGTILGSLASAASMGIGGMSRAGGAGGGGNLSSQANSITMRNNARISRGWGL</sequence>
<dbReference type="InterPro" id="IPR038996">
    <property type="entry name" value="Gp14"/>
</dbReference>
<gene>
    <name evidence="1" type="ORF">ARC23_04225</name>
</gene>
<dbReference type="AlphaFoldDB" id="A0A0R0BID3"/>
<dbReference type="Pfam" id="PF24072">
    <property type="entry name" value="T7_gp14"/>
    <property type="match status" value="1"/>
</dbReference>
<organism evidence="1 2">
    <name type="scientific">Stenotrophomonas beteli</name>
    <dbReference type="NCBI Taxonomy" id="3384461"/>
    <lineage>
        <taxon>Bacteria</taxon>
        <taxon>Pseudomonadati</taxon>
        <taxon>Pseudomonadota</taxon>
        <taxon>Gammaproteobacteria</taxon>
        <taxon>Lysobacterales</taxon>
        <taxon>Lysobacteraceae</taxon>
        <taxon>Stenotrophomonas</taxon>
        <taxon>Stenotrophomonas maltophilia group</taxon>
    </lineage>
</organism>
<keyword evidence="2" id="KW-1185">Reference proteome</keyword>
<reference evidence="1 2" key="1">
    <citation type="journal article" date="2016" name="Front. Microbiol.">
        <title>Genome Sequence of Type Strains of Genus Stenotrophomonas.</title>
        <authorList>
            <person name="Patil P.P."/>
            <person name="Midha S."/>
            <person name="Kumar S."/>
            <person name="Patil P.B."/>
        </authorList>
    </citation>
    <scope>NUCLEOTIDE SEQUENCE [LARGE SCALE GENOMIC DNA]</scope>
    <source>
        <strain evidence="1 2">LMG 978</strain>
    </source>
</reference>
<name>A0A0R0BID3_9GAMM</name>
<dbReference type="EMBL" id="LLXV01000013">
    <property type="protein sequence ID" value="KRG52712.1"/>
    <property type="molecule type" value="Genomic_DNA"/>
</dbReference>
<proteinExistence type="predicted"/>
<evidence type="ECO:0000313" key="2">
    <source>
        <dbReference type="Proteomes" id="UP000051757"/>
    </source>
</evidence>
<dbReference type="Proteomes" id="UP000051757">
    <property type="component" value="Unassembled WGS sequence"/>
</dbReference>
<dbReference type="OrthoDB" id="6894114at2"/>
<comment type="caution">
    <text evidence="1">The sequence shown here is derived from an EMBL/GenBank/DDBJ whole genome shotgun (WGS) entry which is preliminary data.</text>
</comment>